<name>A0A5K6CLL6_ACIB3</name>
<dbReference type="AlphaFoldDB" id="A0A5K6CLL6"/>
<dbReference type="RefSeq" id="WP_000118155.1">
    <property type="nucleotide sequence ID" value="NZ_CP001172.1"/>
</dbReference>
<proteinExistence type="predicted"/>
<accession>A0A5K6CLL6</accession>
<reference evidence="1 2" key="1">
    <citation type="journal article" date="2008" name="J. Bacteriol.">
        <title>Comparative genome sequence analysis of multidrug-resistant Acinetobacter baumannii.</title>
        <authorList>
            <person name="Adams M.D."/>
            <person name="Goglin K."/>
            <person name="Molyneaux N."/>
            <person name="Hujer K.M."/>
            <person name="Lavender H."/>
            <person name="Jamison J.J."/>
            <person name="MacDonald I.J."/>
            <person name="Martin K.M."/>
            <person name="Russo T."/>
            <person name="Campagnari A.A."/>
            <person name="Hujer A.M."/>
            <person name="Bonomo R.A."/>
            <person name="Gill S.R."/>
        </authorList>
    </citation>
    <scope>NUCLEOTIDE SEQUENCE [LARGE SCALE GENOMIC DNA]</scope>
    <source>
        <strain evidence="1 2">AB307-0294</strain>
    </source>
</reference>
<sequence>MSVYLPKKVYDALKAKPDLTIEEVMKIQNSPYSTAARYRQKFKELHDGGYLRQVHHQINKTKIERWRRINHQFQQMTDLLTELLNTSGFESTGHLREIYYGRFSRVKGIETQSRRNFNRYFKRAREEIDFSKFKLKIYKSSITRVGFYTAENPEFKPSDC</sequence>
<dbReference type="EMBL" id="CP001172">
    <property type="protein sequence ID" value="ATY42704.1"/>
    <property type="molecule type" value="Genomic_DNA"/>
</dbReference>
<dbReference type="Proteomes" id="UP000006924">
    <property type="component" value="Chromosome"/>
</dbReference>
<evidence type="ECO:0000313" key="2">
    <source>
        <dbReference type="Proteomes" id="UP000006924"/>
    </source>
</evidence>
<organism evidence="1 2">
    <name type="scientific">Acinetobacter baumannii (strain AB307-0294)</name>
    <dbReference type="NCBI Taxonomy" id="557600"/>
    <lineage>
        <taxon>Bacteria</taxon>
        <taxon>Pseudomonadati</taxon>
        <taxon>Pseudomonadota</taxon>
        <taxon>Gammaproteobacteria</taxon>
        <taxon>Moraxellales</taxon>
        <taxon>Moraxellaceae</taxon>
        <taxon>Acinetobacter</taxon>
        <taxon>Acinetobacter calcoaceticus/baumannii complex</taxon>
    </lineage>
</organism>
<evidence type="ECO:0000313" key="1">
    <source>
        <dbReference type="EMBL" id="ATY42704.1"/>
    </source>
</evidence>
<gene>
    <name evidence="1" type="ORF">ABBFA_00230</name>
</gene>
<protein>
    <submittedName>
        <fullName evidence="1">Uncharacterized protein</fullName>
    </submittedName>
</protein>
<dbReference type="KEGG" id="abb:ABBFA_00230"/>